<keyword evidence="2" id="KW-0328">Glycosyltransferase</keyword>
<dbReference type="RefSeq" id="WP_131592524.1">
    <property type="nucleotide sequence ID" value="NZ_SJSL01000001.1"/>
</dbReference>
<comment type="caution">
    <text evidence="5">The sequence shown here is derived from an EMBL/GenBank/DDBJ whole genome shotgun (WGS) entry which is preliminary data.</text>
</comment>
<organism evidence="5 6">
    <name type="scientific">Pedobacter psychroterrae</name>
    <dbReference type="NCBI Taxonomy" id="2530453"/>
    <lineage>
        <taxon>Bacteria</taxon>
        <taxon>Pseudomonadati</taxon>
        <taxon>Bacteroidota</taxon>
        <taxon>Sphingobacteriia</taxon>
        <taxon>Sphingobacteriales</taxon>
        <taxon>Sphingobacteriaceae</taxon>
        <taxon>Pedobacter</taxon>
    </lineage>
</organism>
<dbReference type="EMBL" id="SJSL01000001">
    <property type="protein sequence ID" value="TCD02682.1"/>
    <property type="molecule type" value="Genomic_DNA"/>
</dbReference>
<dbReference type="Gene3D" id="3.90.550.10">
    <property type="entry name" value="Spore Coat Polysaccharide Biosynthesis Protein SpsA, Chain A"/>
    <property type="match status" value="1"/>
</dbReference>
<dbReference type="InterPro" id="IPR001173">
    <property type="entry name" value="Glyco_trans_2-like"/>
</dbReference>
<dbReference type="Proteomes" id="UP000293347">
    <property type="component" value="Unassembled WGS sequence"/>
</dbReference>
<evidence type="ECO:0000256" key="1">
    <source>
        <dbReference type="ARBA" id="ARBA00006739"/>
    </source>
</evidence>
<protein>
    <submittedName>
        <fullName evidence="5">Glycosyltransferase</fullName>
    </submittedName>
</protein>
<sequence>MEKEMPLVSIVSGYYNRVNFVDESVSSLINQTYQNIEILIFDDCSKDGTYEKLKAFEQIDSRLRVIRHENNKGFVRGMIDAVAIAKGEFIAVHGSGDISLQDRVSEQVAALINDPTLGAVGCHYENVKIDAANPVSHAKSKIVRRDFSGNAQQTLTKENIFTHGEVMFRKATYEQAGGYRELFKFAQDRDLWCRMSMISDFYIVPKQLYKRFSLPDGASVVVEKRVVQKVLAEFAVQNHELRLAGKPDLIKIYGNQALIFFKYTDRFIRNIYPVIIGGYMEHNNKPNPIVLGIVKQVTSRYFLNRFSIMLYLLYFVLPENVGKYIGRKRNW</sequence>
<comment type="similarity">
    <text evidence="1">Belongs to the glycosyltransferase 2 family.</text>
</comment>
<evidence type="ECO:0000256" key="3">
    <source>
        <dbReference type="ARBA" id="ARBA00022679"/>
    </source>
</evidence>
<dbReference type="InterPro" id="IPR029044">
    <property type="entry name" value="Nucleotide-diphossugar_trans"/>
</dbReference>
<dbReference type="OrthoDB" id="9802649at2"/>
<dbReference type="GO" id="GO:0016757">
    <property type="term" value="F:glycosyltransferase activity"/>
    <property type="evidence" value="ECO:0007669"/>
    <property type="project" value="UniProtKB-KW"/>
</dbReference>
<dbReference type="PANTHER" id="PTHR43685">
    <property type="entry name" value="GLYCOSYLTRANSFERASE"/>
    <property type="match status" value="1"/>
</dbReference>
<evidence type="ECO:0000256" key="2">
    <source>
        <dbReference type="ARBA" id="ARBA00022676"/>
    </source>
</evidence>
<evidence type="ECO:0000259" key="4">
    <source>
        <dbReference type="Pfam" id="PF00535"/>
    </source>
</evidence>
<dbReference type="InterPro" id="IPR050834">
    <property type="entry name" value="Glycosyltransf_2"/>
</dbReference>
<dbReference type="AlphaFoldDB" id="A0A4R0NNZ8"/>
<keyword evidence="6" id="KW-1185">Reference proteome</keyword>
<evidence type="ECO:0000313" key="6">
    <source>
        <dbReference type="Proteomes" id="UP000293347"/>
    </source>
</evidence>
<reference evidence="5 6" key="1">
    <citation type="submission" date="2019-02" db="EMBL/GenBank/DDBJ databases">
        <title>Pedobacter sp. RP-1-14 sp. nov., isolated from Arctic soil.</title>
        <authorList>
            <person name="Dahal R.H."/>
        </authorList>
    </citation>
    <scope>NUCLEOTIDE SEQUENCE [LARGE SCALE GENOMIC DNA]</scope>
    <source>
        <strain evidence="5 6">RP-1-14</strain>
    </source>
</reference>
<gene>
    <name evidence="5" type="ORF">EZ437_01460</name>
</gene>
<proteinExistence type="inferred from homology"/>
<keyword evidence="3 5" id="KW-0808">Transferase</keyword>
<dbReference type="Pfam" id="PF00535">
    <property type="entry name" value="Glycos_transf_2"/>
    <property type="match status" value="1"/>
</dbReference>
<name>A0A4R0NNZ8_9SPHI</name>
<dbReference type="SUPFAM" id="SSF53448">
    <property type="entry name" value="Nucleotide-diphospho-sugar transferases"/>
    <property type="match status" value="1"/>
</dbReference>
<feature type="domain" description="Glycosyltransferase 2-like" evidence="4">
    <location>
        <begin position="9"/>
        <end position="173"/>
    </location>
</feature>
<evidence type="ECO:0000313" key="5">
    <source>
        <dbReference type="EMBL" id="TCD02682.1"/>
    </source>
</evidence>
<dbReference type="PANTHER" id="PTHR43685:SF5">
    <property type="entry name" value="GLYCOSYLTRANSFERASE EPSE-RELATED"/>
    <property type="match status" value="1"/>
</dbReference>
<accession>A0A4R0NNZ8</accession>